<evidence type="ECO:0000256" key="9">
    <source>
        <dbReference type="PIRSR" id="PIRSR600760-2"/>
    </source>
</evidence>
<accession>A0A135HRF3</accession>
<organism evidence="10 11">
    <name type="scientific">Paramesorhizobium deserti</name>
    <dbReference type="NCBI Taxonomy" id="1494590"/>
    <lineage>
        <taxon>Bacteria</taxon>
        <taxon>Pseudomonadati</taxon>
        <taxon>Pseudomonadota</taxon>
        <taxon>Alphaproteobacteria</taxon>
        <taxon>Hyphomicrobiales</taxon>
        <taxon>Phyllobacteriaceae</taxon>
        <taxon>Paramesorhizobium</taxon>
    </lineage>
</organism>
<dbReference type="InterPro" id="IPR000760">
    <property type="entry name" value="Inositol_monophosphatase-like"/>
</dbReference>
<dbReference type="AlphaFoldDB" id="A0A135HRF3"/>
<dbReference type="GO" id="GO:0007165">
    <property type="term" value="P:signal transduction"/>
    <property type="evidence" value="ECO:0007669"/>
    <property type="project" value="TreeGrafter"/>
</dbReference>
<dbReference type="Gene3D" id="3.30.540.10">
    <property type="entry name" value="Fructose-1,6-Bisphosphatase, subunit A, domain 1"/>
    <property type="match status" value="1"/>
</dbReference>
<evidence type="ECO:0000256" key="1">
    <source>
        <dbReference type="ARBA" id="ARBA00001033"/>
    </source>
</evidence>
<dbReference type="GO" id="GO:0046872">
    <property type="term" value="F:metal ion binding"/>
    <property type="evidence" value="ECO:0007669"/>
    <property type="project" value="UniProtKB-KW"/>
</dbReference>
<dbReference type="GO" id="GO:0006020">
    <property type="term" value="P:inositol metabolic process"/>
    <property type="evidence" value="ECO:0007669"/>
    <property type="project" value="TreeGrafter"/>
</dbReference>
<evidence type="ECO:0000256" key="5">
    <source>
        <dbReference type="ARBA" id="ARBA00019784"/>
    </source>
</evidence>
<evidence type="ECO:0000313" key="11">
    <source>
        <dbReference type="Proteomes" id="UP000070107"/>
    </source>
</evidence>
<dbReference type="CDD" id="cd01643">
    <property type="entry name" value="Bacterial_IMPase_like_2"/>
    <property type="match status" value="1"/>
</dbReference>
<evidence type="ECO:0000256" key="6">
    <source>
        <dbReference type="ARBA" id="ARBA00022723"/>
    </source>
</evidence>
<protein>
    <recommendedName>
        <fullName evidence="5">Inositol-1-monophosphatase</fullName>
        <ecNumber evidence="4">3.1.3.25</ecNumber>
    </recommendedName>
</protein>
<evidence type="ECO:0000313" key="10">
    <source>
        <dbReference type="EMBL" id="KXF75757.1"/>
    </source>
</evidence>
<comment type="caution">
    <text evidence="10">The sequence shown here is derived from an EMBL/GenBank/DDBJ whole genome shotgun (WGS) entry which is preliminary data.</text>
</comment>
<sequence length="267" mass="28243">MLFSPGLDIDARFSLARTLAREAGALALTYFNIRENLIVETKADPQDVVSKADREVEQLIRAGIAAAHPDDGVLGEEYGFAPGTSGFTWAIDPIDGTSPFVNGIPCWCVSIAVLHDSQPVIGVIYAPCNEELYASALGQGATLNGKKLELDRSRNIRNGVTGIGANHHVQSDVVGAMVVNLLNARGTFIRNGSGALMLAYVAAGRLVGYYEPYMHAWDCLAGYCLVREAGGSFHPFPAEGEGLTKGAPVLAACPGAIDDLRELAALV</sequence>
<dbReference type="SUPFAM" id="SSF56655">
    <property type="entry name" value="Carbohydrate phosphatase"/>
    <property type="match status" value="1"/>
</dbReference>
<proteinExistence type="inferred from homology"/>
<feature type="binding site" evidence="9">
    <location>
        <position position="92"/>
    </location>
    <ligand>
        <name>Mg(2+)</name>
        <dbReference type="ChEBI" id="CHEBI:18420"/>
        <label>1</label>
        <note>catalytic</note>
    </ligand>
</feature>
<dbReference type="InterPro" id="IPR020583">
    <property type="entry name" value="Inositol_monoP_metal-BS"/>
</dbReference>
<feature type="binding site" evidence="9">
    <location>
        <position position="218"/>
    </location>
    <ligand>
        <name>Mg(2+)</name>
        <dbReference type="ChEBI" id="CHEBI:18420"/>
        <label>1</label>
        <note>catalytic</note>
    </ligand>
</feature>
<dbReference type="RefSeq" id="WP_068883976.1">
    <property type="nucleotide sequence ID" value="NZ_LNTU01000037.1"/>
</dbReference>
<name>A0A135HRF3_9HYPH</name>
<dbReference type="Gene3D" id="3.40.190.80">
    <property type="match status" value="1"/>
</dbReference>
<dbReference type="PROSITE" id="PS00629">
    <property type="entry name" value="IMP_1"/>
    <property type="match status" value="1"/>
</dbReference>
<dbReference type="Proteomes" id="UP000070107">
    <property type="component" value="Unassembled WGS sequence"/>
</dbReference>
<gene>
    <name evidence="10" type="ORF">ATN84_17455</name>
</gene>
<dbReference type="PANTHER" id="PTHR20854:SF4">
    <property type="entry name" value="INOSITOL-1-MONOPHOSPHATASE-RELATED"/>
    <property type="match status" value="1"/>
</dbReference>
<dbReference type="Pfam" id="PF00459">
    <property type="entry name" value="Inositol_P"/>
    <property type="match status" value="1"/>
</dbReference>
<evidence type="ECO:0000256" key="3">
    <source>
        <dbReference type="ARBA" id="ARBA00009759"/>
    </source>
</evidence>
<comment type="cofactor">
    <cofactor evidence="2 9">
        <name>Mg(2+)</name>
        <dbReference type="ChEBI" id="CHEBI:18420"/>
    </cofactor>
</comment>
<dbReference type="FunFam" id="3.30.540.10:FF:000003">
    <property type="entry name" value="Inositol-1-monophosphatase"/>
    <property type="match status" value="1"/>
</dbReference>
<dbReference type="GO" id="GO:0008934">
    <property type="term" value="F:inositol monophosphate 1-phosphatase activity"/>
    <property type="evidence" value="ECO:0007669"/>
    <property type="project" value="TreeGrafter"/>
</dbReference>
<keyword evidence="11" id="KW-1185">Reference proteome</keyword>
<reference evidence="10 11" key="1">
    <citation type="submission" date="2015-11" db="EMBL/GenBank/DDBJ databases">
        <title>Draft genome sequence of Paramesorhizobium deserti A-3-E, a strain highly resistant to diverse beta-lactam antibiotics.</title>
        <authorList>
            <person name="Lv R."/>
            <person name="Yang X."/>
            <person name="Fang N."/>
            <person name="Guo J."/>
            <person name="Luo X."/>
            <person name="Peng F."/>
            <person name="Yang R."/>
            <person name="Cui Y."/>
            <person name="Fang C."/>
            <person name="Song Y."/>
        </authorList>
    </citation>
    <scope>NUCLEOTIDE SEQUENCE [LARGE SCALE GENOMIC DNA]</scope>
    <source>
        <strain evidence="10 11">A-3-E</strain>
    </source>
</reference>
<evidence type="ECO:0000256" key="8">
    <source>
        <dbReference type="ARBA" id="ARBA00022842"/>
    </source>
</evidence>
<dbReference type="PRINTS" id="PR00377">
    <property type="entry name" value="IMPHPHTASES"/>
</dbReference>
<feature type="binding site" evidence="9">
    <location>
        <position position="94"/>
    </location>
    <ligand>
        <name>Mg(2+)</name>
        <dbReference type="ChEBI" id="CHEBI:18420"/>
        <label>1</label>
        <note>catalytic</note>
    </ligand>
</feature>
<evidence type="ECO:0000256" key="2">
    <source>
        <dbReference type="ARBA" id="ARBA00001946"/>
    </source>
</evidence>
<comment type="catalytic activity">
    <reaction evidence="1">
        <text>a myo-inositol phosphate + H2O = myo-inositol + phosphate</text>
        <dbReference type="Rhea" id="RHEA:24056"/>
        <dbReference type="ChEBI" id="CHEBI:15377"/>
        <dbReference type="ChEBI" id="CHEBI:17268"/>
        <dbReference type="ChEBI" id="CHEBI:43474"/>
        <dbReference type="ChEBI" id="CHEBI:84139"/>
        <dbReference type="EC" id="3.1.3.25"/>
    </reaction>
</comment>
<feature type="binding site" evidence="9">
    <location>
        <position position="76"/>
    </location>
    <ligand>
        <name>Mg(2+)</name>
        <dbReference type="ChEBI" id="CHEBI:18420"/>
        <label>1</label>
        <note>catalytic</note>
    </ligand>
</feature>
<dbReference type="EMBL" id="LNTU01000037">
    <property type="protein sequence ID" value="KXF75757.1"/>
    <property type="molecule type" value="Genomic_DNA"/>
</dbReference>
<dbReference type="STRING" id="1494590.ATN84_17455"/>
<keyword evidence="8 9" id="KW-0460">Magnesium</keyword>
<dbReference type="EC" id="3.1.3.25" evidence="4"/>
<comment type="similarity">
    <text evidence="3">Belongs to the inositol monophosphatase superfamily.</text>
</comment>
<evidence type="ECO:0000256" key="7">
    <source>
        <dbReference type="ARBA" id="ARBA00022801"/>
    </source>
</evidence>
<dbReference type="PANTHER" id="PTHR20854">
    <property type="entry name" value="INOSITOL MONOPHOSPHATASE"/>
    <property type="match status" value="1"/>
</dbReference>
<evidence type="ECO:0000256" key="4">
    <source>
        <dbReference type="ARBA" id="ARBA00013106"/>
    </source>
</evidence>
<dbReference type="OrthoDB" id="9785695at2"/>
<feature type="binding site" evidence="9">
    <location>
        <position position="95"/>
    </location>
    <ligand>
        <name>Mg(2+)</name>
        <dbReference type="ChEBI" id="CHEBI:18420"/>
        <label>1</label>
        <note>catalytic</note>
    </ligand>
</feature>
<keyword evidence="6 9" id="KW-0479">Metal-binding</keyword>
<keyword evidence="7" id="KW-0378">Hydrolase</keyword>